<keyword evidence="2 5" id="KW-0812">Transmembrane</keyword>
<comment type="caution">
    <text evidence="6">The sequence shown here is derived from an EMBL/GenBank/DDBJ whole genome shotgun (WGS) entry which is preliminary data.</text>
</comment>
<evidence type="ECO:0000256" key="4">
    <source>
        <dbReference type="ARBA" id="ARBA00023136"/>
    </source>
</evidence>
<proteinExistence type="predicted"/>
<dbReference type="STRING" id="29170.A0A368HF14"/>
<evidence type="ECO:0000256" key="5">
    <source>
        <dbReference type="SAM" id="Phobius"/>
    </source>
</evidence>
<accession>A0A368HF14</accession>
<evidence type="ECO:0000256" key="2">
    <source>
        <dbReference type="ARBA" id="ARBA00022692"/>
    </source>
</evidence>
<feature type="transmembrane region" description="Helical" evidence="5">
    <location>
        <begin position="37"/>
        <end position="63"/>
    </location>
</feature>
<dbReference type="OrthoDB" id="5870230at2759"/>
<keyword evidence="3 5" id="KW-1133">Transmembrane helix</keyword>
<evidence type="ECO:0000256" key="1">
    <source>
        <dbReference type="ARBA" id="ARBA00004141"/>
    </source>
</evidence>
<gene>
    <name evidence="6" type="ORF">ANCCAN_00299</name>
</gene>
<dbReference type="AlphaFoldDB" id="A0A368HF14"/>
<dbReference type="InterPro" id="IPR018499">
    <property type="entry name" value="Tetraspanin/Peripherin"/>
</dbReference>
<keyword evidence="4 5" id="KW-0472">Membrane</keyword>
<organism evidence="6 7">
    <name type="scientific">Ancylostoma caninum</name>
    <name type="common">Dog hookworm</name>
    <dbReference type="NCBI Taxonomy" id="29170"/>
    <lineage>
        <taxon>Eukaryota</taxon>
        <taxon>Metazoa</taxon>
        <taxon>Ecdysozoa</taxon>
        <taxon>Nematoda</taxon>
        <taxon>Chromadorea</taxon>
        <taxon>Rhabditida</taxon>
        <taxon>Rhabditina</taxon>
        <taxon>Rhabditomorpha</taxon>
        <taxon>Strongyloidea</taxon>
        <taxon>Ancylostomatidae</taxon>
        <taxon>Ancylostomatinae</taxon>
        <taxon>Ancylostoma</taxon>
    </lineage>
</organism>
<evidence type="ECO:0000313" key="6">
    <source>
        <dbReference type="EMBL" id="RCN53805.1"/>
    </source>
</evidence>
<protein>
    <submittedName>
        <fullName evidence="6">Uncharacterized protein</fullName>
    </submittedName>
</protein>
<dbReference type="GO" id="GO:0016020">
    <property type="term" value="C:membrane"/>
    <property type="evidence" value="ECO:0007669"/>
    <property type="project" value="UniProtKB-SubCell"/>
</dbReference>
<reference evidence="6 7" key="1">
    <citation type="submission" date="2014-10" db="EMBL/GenBank/DDBJ databases">
        <title>Draft genome of the hookworm Ancylostoma caninum.</title>
        <authorList>
            <person name="Mitreva M."/>
        </authorList>
    </citation>
    <scope>NUCLEOTIDE SEQUENCE [LARGE SCALE GENOMIC DNA]</scope>
    <source>
        <strain evidence="6 7">Baltimore</strain>
    </source>
</reference>
<name>A0A368HF14_ANCCA</name>
<dbReference type="Pfam" id="PF00335">
    <property type="entry name" value="Tetraspanin"/>
    <property type="match status" value="1"/>
</dbReference>
<sequence>MLCTICDDPNSSIVANQDAADGCADALYDSIYRHLDIAIAVCVIVGAIQLLGMVLSMILCCCISTQDKKYDY</sequence>
<dbReference type="Proteomes" id="UP000252519">
    <property type="component" value="Unassembled WGS sequence"/>
</dbReference>
<keyword evidence="7" id="KW-1185">Reference proteome</keyword>
<dbReference type="EMBL" id="JOJR01000001">
    <property type="protein sequence ID" value="RCN53805.1"/>
    <property type="molecule type" value="Genomic_DNA"/>
</dbReference>
<evidence type="ECO:0000256" key="3">
    <source>
        <dbReference type="ARBA" id="ARBA00022989"/>
    </source>
</evidence>
<comment type="subcellular location">
    <subcellularLocation>
        <location evidence="1">Membrane</location>
        <topology evidence="1">Multi-pass membrane protein</topology>
    </subcellularLocation>
</comment>
<evidence type="ECO:0000313" key="7">
    <source>
        <dbReference type="Proteomes" id="UP000252519"/>
    </source>
</evidence>